<keyword evidence="2" id="KW-1133">Transmembrane helix</keyword>
<name>A0ABY3PNL8_9CYAN</name>
<dbReference type="Proteomes" id="UP001054846">
    <property type="component" value="Chromosome"/>
</dbReference>
<dbReference type="PANTHER" id="PTHR35792">
    <property type="entry name" value="GENERAL STRESS PROTEIN"/>
    <property type="match status" value="1"/>
</dbReference>
<dbReference type="Pfam" id="PF12732">
    <property type="entry name" value="YtxH"/>
    <property type="match status" value="1"/>
</dbReference>
<evidence type="ECO:0000256" key="2">
    <source>
        <dbReference type="SAM" id="Phobius"/>
    </source>
</evidence>
<accession>A0ABY3PNL8</accession>
<evidence type="ECO:0000313" key="3">
    <source>
        <dbReference type="EMBL" id="UFP95209.1"/>
    </source>
</evidence>
<feature type="transmembrane region" description="Helical" evidence="2">
    <location>
        <begin position="6"/>
        <end position="29"/>
    </location>
</feature>
<keyword evidence="2" id="KW-0812">Transmembrane</keyword>
<feature type="region of interest" description="Disordered" evidence="1">
    <location>
        <begin position="81"/>
        <end position="111"/>
    </location>
</feature>
<dbReference type="RefSeq" id="WP_230842437.1">
    <property type="nucleotide sequence ID" value="NZ_CP063845.1"/>
</dbReference>
<keyword evidence="2" id="KW-0472">Membrane</keyword>
<dbReference type="InterPro" id="IPR052928">
    <property type="entry name" value="Desiccation-related_membrane"/>
</dbReference>
<dbReference type="PANTHER" id="PTHR35792:SF1">
    <property type="entry name" value="SLL0268 PROTEIN"/>
    <property type="match status" value="1"/>
</dbReference>
<dbReference type="EMBL" id="CP063845">
    <property type="protein sequence ID" value="UFP95209.1"/>
    <property type="molecule type" value="Genomic_DNA"/>
</dbReference>
<gene>
    <name evidence="3" type="ORF">ISF26_02870</name>
</gene>
<protein>
    <submittedName>
        <fullName evidence="3">YtxH domain-containing protein</fullName>
    </submittedName>
</protein>
<keyword evidence="4" id="KW-1185">Reference proteome</keyword>
<evidence type="ECO:0000256" key="1">
    <source>
        <dbReference type="SAM" id="MobiDB-lite"/>
    </source>
</evidence>
<proteinExistence type="predicted"/>
<organism evidence="3 4">
    <name type="scientific">Gloeobacter morelensis MG652769</name>
    <dbReference type="NCBI Taxonomy" id="2781736"/>
    <lineage>
        <taxon>Bacteria</taxon>
        <taxon>Bacillati</taxon>
        <taxon>Cyanobacteriota</taxon>
        <taxon>Cyanophyceae</taxon>
        <taxon>Gloeobacterales</taxon>
        <taxon>Gloeobacteraceae</taxon>
        <taxon>Gloeobacter</taxon>
        <taxon>Gloeobacter morelensis</taxon>
    </lineage>
</organism>
<reference evidence="3 4" key="1">
    <citation type="journal article" date="2021" name="Genome Biol. Evol.">
        <title>Complete Genome Sequencing of a Novel Gloeobacter Species from a Waterfall Cave in Mexico.</title>
        <authorList>
            <person name="Saw J.H."/>
            <person name="Cardona T."/>
            <person name="Montejano G."/>
        </authorList>
    </citation>
    <scope>NUCLEOTIDE SEQUENCE [LARGE SCALE GENOMIC DNA]</scope>
    <source>
        <strain evidence="3">MG652769</strain>
    </source>
</reference>
<sequence length="111" mass="11502">MARGTGAFVGGFLLGTAVGSVLGLLLAPLSGEETRRRLKRSVATIPGAAEEVAEDAQQRVDRLVQSARSSLDETIARLNEAIEASRPVQTPPSPTADNSGQTVPPTPAVEP</sequence>
<dbReference type="InterPro" id="IPR024623">
    <property type="entry name" value="YtxH"/>
</dbReference>
<evidence type="ECO:0000313" key="4">
    <source>
        <dbReference type="Proteomes" id="UP001054846"/>
    </source>
</evidence>